<feature type="transmembrane region" description="Helical" evidence="11">
    <location>
        <begin position="2312"/>
        <end position="2333"/>
    </location>
</feature>
<protein>
    <recommendedName>
        <fullName evidence="14">Odorant receptor 13a</fullName>
    </recommendedName>
</protein>
<feature type="transmembrane region" description="Helical" evidence="11">
    <location>
        <begin position="1959"/>
        <end position="1981"/>
    </location>
</feature>
<feature type="compositionally biased region" description="Basic and acidic residues" evidence="10">
    <location>
        <begin position="2178"/>
        <end position="2192"/>
    </location>
</feature>
<feature type="transmembrane region" description="Helical" evidence="11">
    <location>
        <begin position="1182"/>
        <end position="1203"/>
    </location>
</feature>
<dbReference type="PANTHER" id="PTHR21137:SF35">
    <property type="entry name" value="ODORANT RECEPTOR 19A-RELATED"/>
    <property type="match status" value="1"/>
</dbReference>
<feature type="transmembrane region" description="Helical" evidence="11">
    <location>
        <begin position="2243"/>
        <end position="2263"/>
    </location>
</feature>
<feature type="transmembrane region" description="Helical" evidence="11">
    <location>
        <begin position="2345"/>
        <end position="2367"/>
    </location>
</feature>
<feature type="transmembrane region" description="Helical" evidence="11">
    <location>
        <begin position="1333"/>
        <end position="1348"/>
    </location>
</feature>
<dbReference type="GO" id="GO:0005549">
    <property type="term" value="F:odorant binding"/>
    <property type="evidence" value="ECO:0007669"/>
    <property type="project" value="InterPro"/>
</dbReference>
<evidence type="ECO:0000256" key="5">
    <source>
        <dbReference type="ARBA" id="ARBA00022725"/>
    </source>
</evidence>
<keyword evidence="3" id="KW-0716">Sensory transduction</keyword>
<evidence type="ECO:0000256" key="1">
    <source>
        <dbReference type="ARBA" id="ARBA00004651"/>
    </source>
</evidence>
<feature type="transmembrane region" description="Helical" evidence="11">
    <location>
        <begin position="1643"/>
        <end position="1672"/>
    </location>
</feature>
<feature type="transmembrane region" description="Helical" evidence="11">
    <location>
        <begin position="165"/>
        <end position="188"/>
    </location>
</feature>
<evidence type="ECO:0000256" key="9">
    <source>
        <dbReference type="ARBA" id="ARBA00023224"/>
    </source>
</evidence>
<feature type="transmembrane region" description="Helical" evidence="11">
    <location>
        <begin position="1859"/>
        <end position="1881"/>
    </location>
</feature>
<evidence type="ECO:0000256" key="4">
    <source>
        <dbReference type="ARBA" id="ARBA00022692"/>
    </source>
</evidence>
<dbReference type="GO" id="GO:0007165">
    <property type="term" value="P:signal transduction"/>
    <property type="evidence" value="ECO:0007669"/>
    <property type="project" value="UniProtKB-KW"/>
</dbReference>
<feature type="transmembrane region" description="Helical" evidence="11">
    <location>
        <begin position="1493"/>
        <end position="1515"/>
    </location>
</feature>
<evidence type="ECO:0008006" key="14">
    <source>
        <dbReference type="Google" id="ProtNLM"/>
    </source>
</evidence>
<gene>
    <name evidence="12" type="ORF">E2986_11808</name>
</gene>
<sequence>MELIGVWPEPTRTDERLQNFKVLFLLSTIFLFAILPENVNLYFISGNLDLVMENLTMANLPALKPVVKYFYDDWYRVKTEEEKALMLKMAKPAKFISVWCSILTLTMLIAYQTLRIFTICVTDKASVNQDRLIIYPAYFPFDIRPTSRLLIINSAQVIAGYSDTLAYTTVDTFIAMLIMHICGQFAILKKKLLRLMDRVNDRQSRSITEFQKELALIINKHEQLNGLAAKIEECYSMMLLLQLLFCTIELCLQGFILLSNQELSDCAYESKWYNVSPPEAKCLLLIMNRSIRPLRLTAGKFRLKLALGWNRRNMELIGVWPEPTRTDERLPNFKVLFFLSIIFLFGILPENVNLYFISGNLDLVMENLTMANLPGMNAMIKFIYAWYYKEALKPVIKCFYDDWYTAKTEEEKALMLRMAKPAKFISVWCSMLSLTMLVAYQTLRIFTICLTDKASVNQDRLMIYPAYFPFDIRPTSRLLIINIAQLIAGYSDTVAYTTVDTFIAMLIMHICGQFAILKKKLLKLMDNDRHSKGMDEFQKELALIINKHEQLNGLAAKIEECFCMLLLLQLLFCTIEICLQGRNAPSSRLKVALGWNRRNMELIGVWPEPTRTDERLPNFKVLFFMFLIFLFGILPENVNLYFIWGDLDLVMESLTMANVPAPVIKCFYDDWYNVKTEEEKALMLKMAKPAKFISVWCSMLGLMMLVAYHALRIYTIFRTDKASVNQDRLIIYPVYFPFDIRPTSRLLIINSAQVIAGYSDTIAYTTIDTFIAMLIMHICGQFAILKKKLLRLMDSDRHGSKGMDDFQRELALIINKHEQLNGDCAYESNWYNVSPPEARCLLFIMKRSIRPLRLTAGKFRLKIALGWNRRNMELIGVWPEPTRTDERLPNSKVLFSMSLIFLFGILPENANLYFVSGNIDLVMEYLTMTNPVIKCFYDDWYRVKTEEEKALMLKMAKPAKFISMWCSMLSFMMLVAYHILRIYTISRTDRASVSRDRLIIYPAYFPFDVRPTWRLLIVNFAQLMAGYSATIAYTTVDTFIAMLIMHICGQFAILKKKLLRLMDNDRQTESTNEFQKELAGIINKHEQLNGDCAYESNWYNVSPPEARCLLFIMKRSIRPLYLTAGKFSTFSMEMFSSVDSKNSNGVSFRLKIALGWNRRNMELIGVWPEPTRTDERLPNSKVLFSMSLIILFGILPETANLYFVSGNFDLVMENLTMANLPTLKPVIKCFYDDWYRVKTEEEKALMLKMAKPAKFISVWCSMLGFMMLVAYHILRIYTISRTDRASVSRDRLIIYPAYFPFDVRPTWRLLIVNFAQLMAGYSATIAYTTVDTFIAMLIMHICGQFAILKKKLLRLMDNGRQSESTNEFQKELAGIINKHEQLNGDCAYESNWYNVSPPEARCLLFIMKRSIRPLYLTAGKFSTFSMEMFSTVGITELYLIQFLVSDSKNSDGVSFSVINRLKIALGWNRRGMELIGIWPEPSRTNERLANFKALLCLSIVFMFGVGPQSANLFFIRENLELVTENLSTANIPGMNVMIKFMFALYYKKSLKLISFYDDWHGAKTKEEEEEMLKMAKPAKLISVWCSSLSLTMTTLYLGLRAVTVCLTDKANVSQDRLSLYPGYFPFDIRPVPTLIMVNFAQVIVAYSGAICYTTLDTFITMLIMHICGQFAILRKKLLKLMGDTEKICNVLKHCNCTITRLAGKIEECFSVLLLLQILLCTIEICFQGFLFLDVLLKNENGIFNFQLVFFVLFVCFILVHIYLYCYIGEMLLIQGKEMSDCAYESNWYNVSPSEAKCLLFIMNRSTRPLCLTAGKFSTFSMQMFRLKIALGWNRWGMELIGIWPEPCTTGERLSKFKTLIYLSIVFMFGVGPQSANLFFIWGDLELVTENLSMANIPYITAMIKSIFIWYYKECILIFYIIPRLVIFQAFKSIMKSFYDDWHSVKTEEEKSMMLKMAKLAKFISILCSSSSLVMITAFLSFRVVTVYLADRVNENQDRLSLYPGYFPFDVRPAPTLIMVNFAQVIAAYSATICYTTVDAFIAMLITHMCGQFAILKKKLLKLMGDDRQCRSIDEFQRELTLIVTKHDHLNGFELSVRLESLLNEVHGHLAERKEMEPNFELRRPVTIPHDAVFHVCSTNRQFAVHSARLESGGREFIDNNDVPTKVHGQGLGYGGNENRTRNNDERHEDQQKDHDRFVATSYVFLRLSTLKHSDNKLVYRGYFPYNVSISPSYELTMVGQTMAGIYAALTYTSVDTFIVMLVLHACGQLSNMKDDLRNIHSCDKKNLRARLKKIVEKHNYINVFAETVENCFNVMLLIQMLGFIIQVCFQSFYTITSLGNISERFMIFQIIFLIIYTACLMVQLYLYCYVGEKLTLESTDVANTAYNCEWYSLPSKDARLLIIIMCRARALPLKLTAGKFCWFTVLLYSQVLKTTMSYISILTTSSVGTVT</sequence>
<evidence type="ECO:0000256" key="10">
    <source>
        <dbReference type="SAM" id="MobiDB-lite"/>
    </source>
</evidence>
<evidence type="ECO:0000256" key="2">
    <source>
        <dbReference type="ARBA" id="ARBA00022475"/>
    </source>
</evidence>
<feature type="transmembrane region" description="Helical" evidence="11">
    <location>
        <begin position="369"/>
        <end position="387"/>
    </location>
</feature>
<evidence type="ECO:0000256" key="8">
    <source>
        <dbReference type="ARBA" id="ARBA00023170"/>
    </source>
</evidence>
<evidence type="ECO:0000256" key="3">
    <source>
        <dbReference type="ARBA" id="ARBA00022606"/>
    </source>
</evidence>
<keyword evidence="4 11" id="KW-0812">Transmembrane</keyword>
<organism evidence="12 13">
    <name type="scientific">Frieseomelitta varia</name>
    <dbReference type="NCBI Taxonomy" id="561572"/>
    <lineage>
        <taxon>Eukaryota</taxon>
        <taxon>Metazoa</taxon>
        <taxon>Ecdysozoa</taxon>
        <taxon>Arthropoda</taxon>
        <taxon>Hexapoda</taxon>
        <taxon>Insecta</taxon>
        <taxon>Pterygota</taxon>
        <taxon>Neoptera</taxon>
        <taxon>Endopterygota</taxon>
        <taxon>Hymenoptera</taxon>
        <taxon>Apocrita</taxon>
        <taxon>Aculeata</taxon>
        <taxon>Apoidea</taxon>
        <taxon>Anthophila</taxon>
        <taxon>Apidae</taxon>
        <taxon>Frieseomelitta</taxon>
    </lineage>
</organism>
<dbReference type="GO" id="GO:0004984">
    <property type="term" value="F:olfactory receptor activity"/>
    <property type="evidence" value="ECO:0007669"/>
    <property type="project" value="InterPro"/>
</dbReference>
<feature type="transmembrane region" description="Helical" evidence="11">
    <location>
        <begin position="95"/>
        <end position="114"/>
    </location>
</feature>
<feature type="transmembrane region" description="Helical" evidence="11">
    <location>
        <begin position="693"/>
        <end position="717"/>
    </location>
</feature>
<feature type="transmembrane region" description="Helical" evidence="11">
    <location>
        <begin position="2025"/>
        <end position="2054"/>
    </location>
</feature>
<reference evidence="12" key="1">
    <citation type="submission" date="2019-11" db="EMBL/GenBank/DDBJ databases">
        <title>The nuclear and mitochondrial genomes of Frieseomelitta varia - a highly eusocial stingless bee (Meliponini) with a permanently sterile worker caste.</title>
        <authorList>
            <person name="Freitas F.C.P."/>
            <person name="Lourenco A.P."/>
            <person name="Nunes F.M.F."/>
            <person name="Paschoal A.R."/>
            <person name="Abreu F.C.P."/>
            <person name="Barbin F.O."/>
            <person name="Bataglia L."/>
            <person name="Cardoso-Junior C.A.M."/>
            <person name="Cervoni M.S."/>
            <person name="Silva S.R."/>
            <person name="Dalarmi F."/>
            <person name="Del Lama M.A."/>
            <person name="Depintor T.S."/>
            <person name="Ferreira K.M."/>
            <person name="Goria P.S."/>
            <person name="Jaskot M.C."/>
            <person name="Lago D.C."/>
            <person name="Luna-Lucena D."/>
            <person name="Moda L.M."/>
            <person name="Nascimento L."/>
            <person name="Pedrino M."/>
            <person name="Rabico F.O."/>
            <person name="Sanches F.C."/>
            <person name="Santos D.E."/>
            <person name="Santos C.G."/>
            <person name="Vieira J."/>
            <person name="Lopes T.F."/>
            <person name="Barchuk A.R."/>
            <person name="Hartfelder K."/>
            <person name="Simoes Z.L.P."/>
            <person name="Bitondi M.M.G."/>
            <person name="Pinheiro D.G."/>
        </authorList>
    </citation>
    <scope>NUCLEOTIDE SEQUENCE</scope>
    <source>
        <strain evidence="12">USP_RPSP 00005682</strain>
        <tissue evidence="12">Whole individual</tissue>
    </source>
</reference>
<dbReference type="GO" id="GO:0005886">
    <property type="term" value="C:plasma membrane"/>
    <property type="evidence" value="ECO:0007669"/>
    <property type="project" value="UniProtKB-SubCell"/>
</dbReference>
<feature type="transmembrane region" description="Helical" evidence="11">
    <location>
        <begin position="424"/>
        <end position="443"/>
    </location>
</feature>
<feature type="transmembrane region" description="Helical" evidence="11">
    <location>
        <begin position="1527"/>
        <end position="1546"/>
    </location>
</feature>
<name>A0A833S2U0_9HYME</name>
<keyword evidence="8" id="KW-0675">Receptor</keyword>
<feature type="transmembrane region" description="Helical" evidence="11">
    <location>
        <begin position="1580"/>
        <end position="1599"/>
    </location>
</feature>
<accession>A0A833S2U0</accession>
<feature type="transmembrane region" description="Helical" evidence="11">
    <location>
        <begin position="20"/>
        <end position="43"/>
    </location>
</feature>
<comment type="caution">
    <text evidence="12">The sequence shown here is derived from an EMBL/GenBank/DDBJ whole genome shotgun (WGS) entry which is preliminary data.</text>
</comment>
<feature type="transmembrane region" description="Helical" evidence="11">
    <location>
        <begin position="494"/>
        <end position="517"/>
    </location>
</feature>
<dbReference type="Proteomes" id="UP000655588">
    <property type="component" value="Unassembled WGS sequence"/>
</dbReference>
<evidence type="ECO:0000256" key="7">
    <source>
        <dbReference type="ARBA" id="ARBA00023136"/>
    </source>
</evidence>
<feature type="transmembrane region" description="Helical" evidence="11">
    <location>
        <begin position="1901"/>
        <end position="1926"/>
    </location>
</feature>
<keyword evidence="13" id="KW-1185">Reference proteome</keyword>
<keyword evidence="2" id="KW-1003">Cell membrane</keyword>
<feature type="transmembrane region" description="Helical" evidence="11">
    <location>
        <begin position="1039"/>
        <end position="1054"/>
    </location>
</feature>
<feature type="transmembrane region" description="Helical" evidence="11">
    <location>
        <begin position="1255"/>
        <end position="1274"/>
    </location>
</feature>
<dbReference type="InterPro" id="IPR004117">
    <property type="entry name" value="7tm6_olfct_rcpt"/>
</dbReference>
<feature type="transmembrane region" description="Helical" evidence="11">
    <location>
        <begin position="1742"/>
        <end position="1767"/>
    </location>
</feature>
<evidence type="ECO:0000256" key="6">
    <source>
        <dbReference type="ARBA" id="ARBA00022989"/>
    </source>
</evidence>
<dbReference type="EMBL" id="WNWW01000544">
    <property type="protein sequence ID" value="KAF3423710.1"/>
    <property type="molecule type" value="Genomic_DNA"/>
</dbReference>
<feature type="transmembrane region" description="Helical" evidence="11">
    <location>
        <begin position="893"/>
        <end position="915"/>
    </location>
</feature>
<feature type="transmembrane region" description="Helical" evidence="11">
    <location>
        <begin position="1708"/>
        <end position="1730"/>
    </location>
</feature>
<feature type="transmembrane region" description="Helical" evidence="11">
    <location>
        <begin position="335"/>
        <end position="357"/>
    </location>
</feature>
<feature type="transmembrane region" description="Helical" evidence="11">
    <location>
        <begin position="961"/>
        <end position="980"/>
    </location>
</feature>
<keyword evidence="7 11" id="KW-0472">Membrane</keyword>
<dbReference type="PANTHER" id="PTHR21137">
    <property type="entry name" value="ODORANT RECEPTOR"/>
    <property type="match status" value="1"/>
</dbReference>
<evidence type="ECO:0000313" key="13">
    <source>
        <dbReference type="Proteomes" id="UP000655588"/>
    </source>
</evidence>
<keyword evidence="6 11" id="KW-1133">Transmembrane helix</keyword>
<evidence type="ECO:0000256" key="11">
    <source>
        <dbReference type="SAM" id="Phobius"/>
    </source>
</evidence>
<comment type="subcellular location">
    <subcellularLocation>
        <location evidence="1">Cell membrane</location>
        <topology evidence="1">Multi-pass membrane protein</topology>
    </subcellularLocation>
</comment>
<keyword evidence="5" id="KW-0552">Olfaction</keyword>
<feature type="region of interest" description="Disordered" evidence="10">
    <location>
        <begin position="2167"/>
        <end position="2192"/>
    </location>
</feature>
<feature type="transmembrane region" description="Helical" evidence="11">
    <location>
        <begin position="621"/>
        <end position="644"/>
    </location>
</feature>
<evidence type="ECO:0000313" key="12">
    <source>
        <dbReference type="EMBL" id="KAF3423710.1"/>
    </source>
</evidence>
<proteinExistence type="predicted"/>
<dbReference type="Pfam" id="PF02949">
    <property type="entry name" value="7tm_6"/>
    <property type="match status" value="10"/>
</dbReference>
<keyword evidence="9" id="KW-0807">Transducer</keyword>